<dbReference type="GeneID" id="86954729"/>
<gene>
    <name evidence="2" type="ORF">Scinn_67950</name>
</gene>
<evidence type="ECO:0000313" key="3">
    <source>
        <dbReference type="Proteomes" id="UP000660554"/>
    </source>
</evidence>
<sequence>MRNNLLSRALMGLAACAVAFFVVLGVMAVLPRALQDALPDNVLGGAAVVLAVAAGRRFARRAR</sequence>
<reference evidence="3" key="1">
    <citation type="submission" date="2020-09" db="EMBL/GenBank/DDBJ databases">
        <title>Whole genome shotgun sequence of Streptomyces cinnamonensis NBRC 15873.</title>
        <authorList>
            <person name="Komaki H."/>
            <person name="Tamura T."/>
        </authorList>
    </citation>
    <scope>NUCLEOTIDE SEQUENCE [LARGE SCALE GENOMIC DNA]</scope>
    <source>
        <strain evidence="3">NBRC 15873</strain>
    </source>
</reference>
<keyword evidence="3" id="KW-1185">Reference proteome</keyword>
<dbReference type="RefSeq" id="WP_125539229.1">
    <property type="nucleotide sequence ID" value="NZ_BMRU01000007.1"/>
</dbReference>
<keyword evidence="1" id="KW-0812">Transmembrane</keyword>
<keyword evidence="1" id="KW-1133">Transmembrane helix</keyword>
<feature type="transmembrane region" description="Helical" evidence="1">
    <location>
        <begin position="42"/>
        <end position="59"/>
    </location>
</feature>
<feature type="transmembrane region" description="Helical" evidence="1">
    <location>
        <begin position="9"/>
        <end position="30"/>
    </location>
</feature>
<evidence type="ECO:0008006" key="4">
    <source>
        <dbReference type="Google" id="ProtNLM"/>
    </source>
</evidence>
<evidence type="ECO:0000313" key="2">
    <source>
        <dbReference type="EMBL" id="GHI17332.1"/>
    </source>
</evidence>
<keyword evidence="1" id="KW-0472">Membrane</keyword>
<dbReference type="EMBL" id="BNDV01000016">
    <property type="protein sequence ID" value="GHI17332.1"/>
    <property type="molecule type" value="Genomic_DNA"/>
</dbReference>
<name>A0ABQ3NX26_STRVG</name>
<protein>
    <recommendedName>
        <fullName evidence="4">Holin</fullName>
    </recommendedName>
</protein>
<accession>A0ABQ3NX26</accession>
<comment type="caution">
    <text evidence="2">The sequence shown here is derived from an EMBL/GenBank/DDBJ whole genome shotgun (WGS) entry which is preliminary data.</text>
</comment>
<organism evidence="2 3">
    <name type="scientific">Streptomyces virginiae</name>
    <name type="common">Streptomyces cinnamonensis</name>
    <dbReference type="NCBI Taxonomy" id="1961"/>
    <lineage>
        <taxon>Bacteria</taxon>
        <taxon>Bacillati</taxon>
        <taxon>Actinomycetota</taxon>
        <taxon>Actinomycetes</taxon>
        <taxon>Kitasatosporales</taxon>
        <taxon>Streptomycetaceae</taxon>
        <taxon>Streptomyces</taxon>
    </lineage>
</organism>
<dbReference type="Proteomes" id="UP000660554">
    <property type="component" value="Unassembled WGS sequence"/>
</dbReference>
<proteinExistence type="predicted"/>
<evidence type="ECO:0000256" key="1">
    <source>
        <dbReference type="SAM" id="Phobius"/>
    </source>
</evidence>